<evidence type="ECO:0000256" key="9">
    <source>
        <dbReference type="SAM" id="MobiDB-lite"/>
    </source>
</evidence>
<dbReference type="CDD" id="cd00063">
    <property type="entry name" value="FN3"/>
    <property type="match status" value="2"/>
</dbReference>
<evidence type="ECO:0000313" key="13">
    <source>
        <dbReference type="EMBL" id="KAB5543628.1"/>
    </source>
</evidence>
<gene>
    <name evidence="13" type="ORF">PHYPO_G00081470</name>
</gene>
<evidence type="ECO:0000256" key="2">
    <source>
        <dbReference type="ARBA" id="ARBA00022692"/>
    </source>
</evidence>
<dbReference type="PROSITE" id="PS50853">
    <property type="entry name" value="FN3"/>
    <property type="match status" value="2"/>
</dbReference>
<dbReference type="Gene3D" id="2.60.40.10">
    <property type="entry name" value="Immunoglobulins"/>
    <property type="match status" value="5"/>
</dbReference>
<comment type="subcellular location">
    <subcellularLocation>
        <location evidence="1">Membrane</location>
        <topology evidence="1">Single-pass type I membrane protein</topology>
    </subcellularLocation>
</comment>
<feature type="transmembrane region" description="Helical" evidence="10">
    <location>
        <begin position="599"/>
        <end position="620"/>
    </location>
</feature>
<evidence type="ECO:0000256" key="7">
    <source>
        <dbReference type="ARBA" id="ARBA00023170"/>
    </source>
</evidence>
<dbReference type="InterPro" id="IPR013783">
    <property type="entry name" value="Ig-like_fold"/>
</dbReference>
<feature type="domain" description="Fibronectin type-III" evidence="12">
    <location>
        <begin position="503"/>
        <end position="596"/>
    </location>
</feature>
<dbReference type="GO" id="GO:0009897">
    <property type="term" value="C:external side of plasma membrane"/>
    <property type="evidence" value="ECO:0007669"/>
    <property type="project" value="TreeGrafter"/>
</dbReference>
<feature type="compositionally biased region" description="Polar residues" evidence="9">
    <location>
        <begin position="755"/>
        <end position="768"/>
    </location>
</feature>
<keyword evidence="2 10" id="KW-0812">Transmembrane</keyword>
<evidence type="ECO:0000256" key="1">
    <source>
        <dbReference type="ARBA" id="ARBA00004479"/>
    </source>
</evidence>
<dbReference type="SUPFAM" id="SSF49265">
    <property type="entry name" value="Fibronectin type III"/>
    <property type="match status" value="2"/>
</dbReference>
<dbReference type="GO" id="GO:0004896">
    <property type="term" value="F:cytokine receptor activity"/>
    <property type="evidence" value="ECO:0007669"/>
    <property type="project" value="TreeGrafter"/>
</dbReference>
<dbReference type="Pfam" id="PF00041">
    <property type="entry name" value="fn3"/>
    <property type="match status" value="1"/>
</dbReference>
<organism evidence="13 14">
    <name type="scientific">Pangasianodon hypophthalmus</name>
    <name type="common">Striped catfish</name>
    <name type="synonym">Helicophagus hypophthalmus</name>
    <dbReference type="NCBI Taxonomy" id="310915"/>
    <lineage>
        <taxon>Eukaryota</taxon>
        <taxon>Metazoa</taxon>
        <taxon>Chordata</taxon>
        <taxon>Craniata</taxon>
        <taxon>Vertebrata</taxon>
        <taxon>Euteleostomi</taxon>
        <taxon>Actinopterygii</taxon>
        <taxon>Neopterygii</taxon>
        <taxon>Teleostei</taxon>
        <taxon>Ostariophysi</taxon>
        <taxon>Siluriformes</taxon>
        <taxon>Pangasiidae</taxon>
        <taxon>Pangasianodon</taxon>
    </lineage>
</organism>
<evidence type="ECO:0000256" key="11">
    <source>
        <dbReference type="SAM" id="SignalP"/>
    </source>
</evidence>
<reference evidence="13 14" key="1">
    <citation type="submission" date="2019-06" db="EMBL/GenBank/DDBJ databases">
        <title>A chromosome-scale genome assembly of the striped catfish, Pangasianodon hypophthalmus.</title>
        <authorList>
            <person name="Wen M."/>
            <person name="Zahm M."/>
            <person name="Roques C."/>
            <person name="Cabau C."/>
            <person name="Klopp C."/>
            <person name="Donnadieu C."/>
            <person name="Jouanno E."/>
            <person name="Avarre J.-C."/>
            <person name="Campet M."/>
            <person name="Ha T.T.T."/>
            <person name="Dugue R."/>
            <person name="Lampietro C."/>
            <person name="Louis A."/>
            <person name="Herpin A."/>
            <person name="Echchiki A."/>
            <person name="Berthelot C."/>
            <person name="Parey E."/>
            <person name="Roest-Crollius H."/>
            <person name="Braasch I."/>
            <person name="Postlethwait J."/>
            <person name="Bobe J."/>
            <person name="Montfort J."/>
            <person name="Bouchez O."/>
            <person name="Begum T."/>
            <person name="Schartl M."/>
            <person name="Guiguen Y."/>
        </authorList>
    </citation>
    <scope>NUCLEOTIDE SEQUENCE [LARGE SCALE GENOMIC DNA]</scope>
    <source>
        <strain evidence="13 14">Indonesia</strain>
        <tissue evidence="13">Blood</tissue>
    </source>
</reference>
<keyword evidence="6" id="KW-1015">Disulfide bond</keyword>
<dbReference type="InterPro" id="IPR003961">
    <property type="entry name" value="FN3_dom"/>
</dbReference>
<dbReference type="PANTHER" id="PTHR23037">
    <property type="entry name" value="CYTOKINE RECEPTOR"/>
    <property type="match status" value="1"/>
</dbReference>
<proteinExistence type="predicted"/>
<evidence type="ECO:0000256" key="4">
    <source>
        <dbReference type="ARBA" id="ARBA00022989"/>
    </source>
</evidence>
<evidence type="ECO:0000256" key="5">
    <source>
        <dbReference type="ARBA" id="ARBA00023136"/>
    </source>
</evidence>
<keyword evidence="7" id="KW-0675">Receptor</keyword>
<evidence type="ECO:0000259" key="12">
    <source>
        <dbReference type="PROSITE" id="PS50853"/>
    </source>
</evidence>
<feature type="domain" description="Fibronectin type-III" evidence="12">
    <location>
        <begin position="221"/>
        <end position="316"/>
    </location>
</feature>
<evidence type="ECO:0000256" key="10">
    <source>
        <dbReference type="SAM" id="Phobius"/>
    </source>
</evidence>
<accession>A0A5N5LM20</accession>
<dbReference type="EMBL" id="VFJC01000018">
    <property type="protein sequence ID" value="KAB5543628.1"/>
    <property type="molecule type" value="Genomic_DNA"/>
</dbReference>
<evidence type="ECO:0000256" key="6">
    <source>
        <dbReference type="ARBA" id="ARBA00023157"/>
    </source>
</evidence>
<sequence>MRIALFLMTAVVQVVCRDQEVCEIFPRNPVVPYGSNLTMFLSTPSSSACRSKTSFNPSRIFWTLNKRKIDERFYDFNSTFASVSIRNLSVEKGTVECFLNVTTPVLLHGTFIQTYPLVSSPQNVSCIGKMKSDPDPPWPRIICMWDHEQYNTDIKYTVHLKQKEEYSCESREKNCAFPDDVTVLLTSRLSISVSAQNSYGHSARSNEVTYNEGWAIVQMDSPGDVIAEPLPTGLRVSWKFEQQSWIDVEDTECEIRLHENGSYTEPVVKSVKIGLSSVEVTEVKPCTNYTVSVRSRFLGSVWSPWSHAVTALSYLNVSSLQFHLWRSKSVLGNRGRRTVHLMWKGVPPSCKAFDEYCVFCDSLRLPECFGPYQSHTFVTLDEHPHRITVAVFRNETSLNEASIEVPAMAEEVNLPPVRNISVFVQHGYIHITWEKPSLPVSGYIIVWNSTAENHMWEHTLETSFILKGDPITLYTMSLTPLYKDGPGNETTLHNCSQEGTLTEVSGVQVTGVSDTHAEIQWLPVLPTQCCAFVLNYTVFYKTYNQPKTRNVTVGPSQHHVILEDLQARTAYSVYVMASTVAASSKSVPIIFSTKLNNKVFLIVIACCVGLILLPMLAVTIQRKFLSKKIPDPRFSSLSMWPSDNCRKPWRLLPVPGGRDTEKILPCHVDNEVISVAPTSKNDMAIVKALTDIQNIATHKTTSQTEATPLAASFSEKGQLPFGGKEQRVPPVPSLDLQTSEICSLPPSHSPYRKQTPISSPVESPTKPQWSDETEALLTPKLKNATYFTSYVTLDMFEPGKHPTK</sequence>
<feature type="signal peptide" evidence="11">
    <location>
        <begin position="1"/>
        <end position="16"/>
    </location>
</feature>
<dbReference type="SMART" id="SM00060">
    <property type="entry name" value="FN3"/>
    <property type="match status" value="3"/>
</dbReference>
<keyword evidence="8" id="KW-0325">Glycoprotein</keyword>
<name>A0A5N5LM20_PANHP</name>
<keyword evidence="5 10" id="KW-0472">Membrane</keyword>
<evidence type="ECO:0000313" key="14">
    <source>
        <dbReference type="Proteomes" id="UP000327468"/>
    </source>
</evidence>
<evidence type="ECO:0000256" key="3">
    <source>
        <dbReference type="ARBA" id="ARBA00022729"/>
    </source>
</evidence>
<protein>
    <recommendedName>
        <fullName evidence="12">Fibronectin type-III domain-containing protein</fullName>
    </recommendedName>
</protein>
<feature type="chain" id="PRO_5024324322" description="Fibronectin type-III domain-containing protein" evidence="11">
    <location>
        <begin position="17"/>
        <end position="804"/>
    </location>
</feature>
<feature type="region of interest" description="Disordered" evidence="9">
    <location>
        <begin position="744"/>
        <end position="768"/>
    </location>
</feature>
<evidence type="ECO:0000256" key="8">
    <source>
        <dbReference type="ARBA" id="ARBA00023180"/>
    </source>
</evidence>
<dbReference type="Proteomes" id="UP000327468">
    <property type="component" value="Chromosome 17"/>
</dbReference>
<dbReference type="PANTHER" id="PTHR23037:SF35">
    <property type="entry name" value="FIBRONECTIN TYPE-III DOMAIN-CONTAINING PROTEIN"/>
    <property type="match status" value="1"/>
</dbReference>
<keyword evidence="3 11" id="KW-0732">Signal</keyword>
<keyword evidence="14" id="KW-1185">Reference proteome</keyword>
<dbReference type="InterPro" id="IPR036116">
    <property type="entry name" value="FN3_sf"/>
</dbReference>
<dbReference type="AlphaFoldDB" id="A0A5N5LM20"/>
<comment type="caution">
    <text evidence="13">The sequence shown here is derived from an EMBL/GenBank/DDBJ whole genome shotgun (WGS) entry which is preliminary data.</text>
</comment>
<keyword evidence="4 10" id="KW-1133">Transmembrane helix</keyword>